<evidence type="ECO:0000256" key="1">
    <source>
        <dbReference type="ARBA" id="ARBA00022679"/>
    </source>
</evidence>
<dbReference type="PROSITE" id="PS51186">
    <property type="entry name" value="GNAT"/>
    <property type="match status" value="1"/>
</dbReference>
<dbReference type="Pfam" id="PF00583">
    <property type="entry name" value="Acetyltransf_1"/>
    <property type="match status" value="1"/>
</dbReference>
<name>A0AAN1TVI4_9GAMM</name>
<dbReference type="CDD" id="cd04301">
    <property type="entry name" value="NAT_SF"/>
    <property type="match status" value="1"/>
</dbReference>
<gene>
    <name evidence="4" type="ORF">C9381_09965</name>
</gene>
<dbReference type="Proteomes" id="UP000241538">
    <property type="component" value="Chromosome"/>
</dbReference>
<keyword evidence="2" id="KW-0012">Acyltransferase</keyword>
<dbReference type="RefSeq" id="WP_107319548.1">
    <property type="nucleotide sequence ID" value="NZ_CP028349.1"/>
</dbReference>
<evidence type="ECO:0000256" key="2">
    <source>
        <dbReference type="ARBA" id="ARBA00023315"/>
    </source>
</evidence>
<dbReference type="PANTHER" id="PTHR43877">
    <property type="entry name" value="AMINOALKYLPHOSPHONATE N-ACETYLTRANSFERASE-RELATED-RELATED"/>
    <property type="match status" value="1"/>
</dbReference>
<dbReference type="InterPro" id="IPR016181">
    <property type="entry name" value="Acyl_CoA_acyltransferase"/>
</dbReference>
<dbReference type="EMBL" id="CP028349">
    <property type="protein sequence ID" value="AVV37494.1"/>
    <property type="molecule type" value="Genomic_DNA"/>
</dbReference>
<evidence type="ECO:0000313" key="4">
    <source>
        <dbReference type="EMBL" id="AVV37494.1"/>
    </source>
</evidence>
<dbReference type="InterPro" id="IPR050832">
    <property type="entry name" value="Bact_Acetyltransf"/>
</dbReference>
<evidence type="ECO:0000313" key="5">
    <source>
        <dbReference type="Proteomes" id="UP000241538"/>
    </source>
</evidence>
<dbReference type="AlphaFoldDB" id="A0AAN1TVI4"/>
<accession>A0AAN1TVI4</accession>
<dbReference type="InterPro" id="IPR000182">
    <property type="entry name" value="GNAT_dom"/>
</dbReference>
<feature type="domain" description="N-acetyltransferase" evidence="3">
    <location>
        <begin position="1"/>
        <end position="137"/>
    </location>
</feature>
<reference evidence="4 5" key="1">
    <citation type="journal article" date="2018" name="Int J Genomics">
        <title>Comparative Genomics Analysis of Plasmid pPV989-94 from a Clinical Isolate of Pantoea vagans PV989.</title>
        <authorList>
            <person name="Xu L."/>
            <person name="Yin M."/>
            <person name="Zhu T."/>
            <person name="Lu J."/>
            <person name="Bao Q."/>
        </authorList>
    </citation>
    <scope>NUCLEOTIDE SEQUENCE [LARGE SCALE GENOMIC DNA]</scope>
    <source>
        <strain evidence="4 5">PV989</strain>
    </source>
</reference>
<protein>
    <submittedName>
        <fullName evidence="4">Biphenyl 2,3-dioxygenase</fullName>
    </submittedName>
</protein>
<dbReference type="Gene3D" id="3.40.630.30">
    <property type="match status" value="1"/>
</dbReference>
<dbReference type="GO" id="GO:0016747">
    <property type="term" value="F:acyltransferase activity, transferring groups other than amino-acyl groups"/>
    <property type="evidence" value="ECO:0007669"/>
    <property type="project" value="InterPro"/>
</dbReference>
<sequence length="137" mass="15551">MQPEITDNVTAQDLDEVRLGLNAFNSKFIDVNTIRSIGVFIRDEQGKKLAGLTGSTTGNWLRIDMLWVSEALRGQGAGSKLIQAAEREARDRGCRYAQVDTASFQARPFYEKLGYTLRLTLANYIDDYQRHYLTKEL</sequence>
<dbReference type="SUPFAM" id="SSF55729">
    <property type="entry name" value="Acyl-CoA N-acyltransferases (Nat)"/>
    <property type="match status" value="1"/>
</dbReference>
<keyword evidence="1" id="KW-0808">Transferase</keyword>
<dbReference type="PANTHER" id="PTHR43877:SF2">
    <property type="entry name" value="AMINOALKYLPHOSPHONATE N-ACETYLTRANSFERASE-RELATED"/>
    <property type="match status" value="1"/>
</dbReference>
<proteinExistence type="predicted"/>
<organism evidence="4 5">
    <name type="scientific">Pantoea vagans</name>
    <dbReference type="NCBI Taxonomy" id="470934"/>
    <lineage>
        <taxon>Bacteria</taxon>
        <taxon>Pseudomonadati</taxon>
        <taxon>Pseudomonadota</taxon>
        <taxon>Gammaproteobacteria</taxon>
        <taxon>Enterobacterales</taxon>
        <taxon>Erwiniaceae</taxon>
        <taxon>Pantoea</taxon>
    </lineage>
</organism>
<evidence type="ECO:0000259" key="3">
    <source>
        <dbReference type="PROSITE" id="PS51186"/>
    </source>
</evidence>